<protein>
    <submittedName>
        <fullName evidence="9">Polyhydroxybutyrate depolymerase</fullName>
    </submittedName>
</protein>
<evidence type="ECO:0000256" key="1">
    <source>
        <dbReference type="ARBA" id="ARBA00004613"/>
    </source>
</evidence>
<dbReference type="PROSITE" id="PS51318">
    <property type="entry name" value="TAT"/>
    <property type="match status" value="1"/>
</dbReference>
<evidence type="ECO:0000256" key="4">
    <source>
        <dbReference type="ARBA" id="ARBA00022729"/>
    </source>
</evidence>
<name>A0A6G4U5R0_9ACTN</name>
<evidence type="ECO:0000256" key="7">
    <source>
        <dbReference type="ARBA" id="ARBA00023326"/>
    </source>
</evidence>
<comment type="caution">
    <text evidence="9">The sequence shown here is derived from an EMBL/GenBank/DDBJ whole genome shotgun (WGS) entry which is preliminary data.</text>
</comment>
<keyword evidence="5" id="KW-0378">Hydrolase</keyword>
<dbReference type="PANTHER" id="PTHR38050:SF2">
    <property type="entry name" value="FERULOYL ESTERASE C-RELATED"/>
    <property type="match status" value="1"/>
</dbReference>
<organism evidence="9 10">
    <name type="scientific">Streptomyces coryli</name>
    <dbReference type="NCBI Taxonomy" id="1128680"/>
    <lineage>
        <taxon>Bacteria</taxon>
        <taxon>Bacillati</taxon>
        <taxon>Actinomycetota</taxon>
        <taxon>Actinomycetes</taxon>
        <taxon>Kitasatosporales</taxon>
        <taxon>Streptomycetaceae</taxon>
        <taxon>Streptomyces</taxon>
    </lineage>
</organism>
<feature type="signal peptide" evidence="8">
    <location>
        <begin position="1"/>
        <end position="43"/>
    </location>
</feature>
<dbReference type="RefSeq" id="WP_165240867.1">
    <property type="nucleotide sequence ID" value="NZ_JAAKZV010000150.1"/>
</dbReference>
<gene>
    <name evidence="9" type="ORF">G5C51_27185</name>
</gene>
<accession>A0A6G4U5R0</accession>
<evidence type="ECO:0000256" key="6">
    <source>
        <dbReference type="ARBA" id="ARBA00023277"/>
    </source>
</evidence>
<dbReference type="InterPro" id="IPR043595">
    <property type="entry name" value="FaeB/C/D"/>
</dbReference>
<dbReference type="GO" id="GO:0045493">
    <property type="term" value="P:xylan catabolic process"/>
    <property type="evidence" value="ECO:0007669"/>
    <property type="project" value="UniProtKB-KW"/>
</dbReference>
<proteinExistence type="predicted"/>
<evidence type="ECO:0000256" key="2">
    <source>
        <dbReference type="ARBA" id="ARBA00022525"/>
    </source>
</evidence>
<evidence type="ECO:0000313" key="10">
    <source>
        <dbReference type="Proteomes" id="UP000481583"/>
    </source>
</evidence>
<keyword evidence="3" id="KW-0858">Xylan degradation</keyword>
<dbReference type="Proteomes" id="UP000481583">
    <property type="component" value="Unassembled WGS sequence"/>
</dbReference>
<dbReference type="Gene3D" id="3.40.50.1820">
    <property type="entry name" value="alpha/beta hydrolase"/>
    <property type="match status" value="1"/>
</dbReference>
<feature type="chain" id="PRO_5026005300" evidence="8">
    <location>
        <begin position="44"/>
        <end position="295"/>
    </location>
</feature>
<keyword evidence="6" id="KW-0119">Carbohydrate metabolism</keyword>
<dbReference type="PANTHER" id="PTHR38050">
    <property type="match status" value="1"/>
</dbReference>
<dbReference type="InterPro" id="IPR010126">
    <property type="entry name" value="Esterase_phb"/>
</dbReference>
<comment type="subcellular location">
    <subcellularLocation>
        <location evidence="1">Secreted</location>
    </subcellularLocation>
</comment>
<reference evidence="9 10" key="1">
    <citation type="submission" date="2020-02" db="EMBL/GenBank/DDBJ databases">
        <title>Whole-genome analyses of novel actinobacteria.</title>
        <authorList>
            <person name="Sahin N."/>
        </authorList>
    </citation>
    <scope>NUCLEOTIDE SEQUENCE [LARGE SCALE GENOMIC DNA]</scope>
    <source>
        <strain evidence="9 10">A7024</strain>
    </source>
</reference>
<dbReference type="EMBL" id="JAAKZV010000150">
    <property type="protein sequence ID" value="NGN67575.1"/>
    <property type="molecule type" value="Genomic_DNA"/>
</dbReference>
<dbReference type="InterPro" id="IPR029058">
    <property type="entry name" value="AB_hydrolase_fold"/>
</dbReference>
<evidence type="ECO:0000256" key="3">
    <source>
        <dbReference type="ARBA" id="ARBA00022651"/>
    </source>
</evidence>
<sequence length="295" mass="32451">MALTTSQHPEIRLRLRRRLLRWTATAIAVALPALGLTALPAAAATESAPPPGDHQLSLNWQGKDRTFNLHVPPGAKHGKKLPLVVVMHWYPGTAEGIEAYSGFSRKADKEGFLVAYPQGLNGGYNALICCGNEDDVGFINEMVRQLVDDWRADKHRVYATGFSNGSDMSFRLAVERSKVFAAVAPVSGGYGGPLAENPDFMPSRPVPVVTILGADDDRVGLMLAGLDTWRQRLHCVVVDEDVRPGAYTLTKSRCADGSRVQAYLVENMAHEWPDNETHAVDATDVAWHFFKQHRR</sequence>
<keyword evidence="4 8" id="KW-0732">Signal</keyword>
<evidence type="ECO:0000256" key="8">
    <source>
        <dbReference type="SAM" id="SignalP"/>
    </source>
</evidence>
<keyword evidence="7" id="KW-0624">Polysaccharide degradation</keyword>
<dbReference type="Pfam" id="PF10503">
    <property type="entry name" value="Esterase_PHB"/>
    <property type="match status" value="1"/>
</dbReference>
<dbReference type="GO" id="GO:0005576">
    <property type="term" value="C:extracellular region"/>
    <property type="evidence" value="ECO:0007669"/>
    <property type="project" value="UniProtKB-SubCell"/>
</dbReference>
<evidence type="ECO:0000256" key="5">
    <source>
        <dbReference type="ARBA" id="ARBA00022801"/>
    </source>
</evidence>
<dbReference type="InterPro" id="IPR006311">
    <property type="entry name" value="TAT_signal"/>
</dbReference>
<dbReference type="GO" id="GO:0030600">
    <property type="term" value="F:feruloyl esterase activity"/>
    <property type="evidence" value="ECO:0007669"/>
    <property type="project" value="InterPro"/>
</dbReference>
<keyword evidence="2" id="KW-0964">Secreted</keyword>
<evidence type="ECO:0000313" key="9">
    <source>
        <dbReference type="EMBL" id="NGN67575.1"/>
    </source>
</evidence>
<dbReference type="SUPFAM" id="SSF53474">
    <property type="entry name" value="alpha/beta-Hydrolases"/>
    <property type="match status" value="1"/>
</dbReference>
<dbReference type="AlphaFoldDB" id="A0A6G4U5R0"/>
<keyword evidence="10" id="KW-1185">Reference proteome</keyword>